<feature type="binding site" evidence="9">
    <location>
        <position position="250"/>
    </location>
    <ligand>
        <name>K(+)</name>
        <dbReference type="ChEBI" id="CHEBI:29103"/>
    </ligand>
</feature>
<feature type="binding site" evidence="9">
    <location>
        <begin position="273"/>
        <end position="276"/>
    </location>
    <ligand>
        <name>GTP</name>
        <dbReference type="ChEBI" id="CHEBI:37565"/>
    </ligand>
</feature>
<evidence type="ECO:0000259" key="12">
    <source>
        <dbReference type="PROSITE" id="PS51709"/>
    </source>
</evidence>
<dbReference type="HAMAP" id="MF_00379">
    <property type="entry name" value="GTPase_MnmE"/>
    <property type="match status" value="1"/>
</dbReference>
<dbReference type="Gene3D" id="1.20.120.430">
    <property type="entry name" value="tRNA modification GTPase MnmE domain 2"/>
    <property type="match status" value="1"/>
</dbReference>
<dbReference type="GO" id="GO:0005829">
    <property type="term" value="C:cytosol"/>
    <property type="evidence" value="ECO:0007669"/>
    <property type="project" value="TreeGrafter"/>
</dbReference>
<evidence type="ECO:0000256" key="10">
    <source>
        <dbReference type="RuleBase" id="RU003313"/>
    </source>
</evidence>
<proteinExistence type="inferred from homology"/>
<keyword evidence="9" id="KW-0963">Cytoplasm</keyword>
<evidence type="ECO:0000256" key="3">
    <source>
        <dbReference type="ARBA" id="ARBA00022723"/>
    </source>
</evidence>
<feature type="domain" description="TrmE-type G" evidence="12">
    <location>
        <begin position="219"/>
        <end position="383"/>
    </location>
</feature>
<dbReference type="InterPro" id="IPR027266">
    <property type="entry name" value="TrmE/GcvT-like"/>
</dbReference>
<feature type="binding site" evidence="9">
    <location>
        <position position="254"/>
    </location>
    <ligand>
        <name>Mg(2+)</name>
        <dbReference type="ChEBI" id="CHEBI:18420"/>
    </ligand>
</feature>
<dbReference type="Pfam" id="PF01926">
    <property type="entry name" value="MMR_HSR1"/>
    <property type="match status" value="1"/>
</dbReference>
<feature type="binding site" evidence="9">
    <location>
        <position position="122"/>
    </location>
    <ligand>
        <name>(6S)-5-formyl-5,6,7,8-tetrahydrofolate</name>
        <dbReference type="ChEBI" id="CHEBI:57457"/>
    </ligand>
</feature>
<dbReference type="Pfam" id="PF12631">
    <property type="entry name" value="MnmE_helical"/>
    <property type="match status" value="1"/>
</dbReference>
<evidence type="ECO:0000313" key="13">
    <source>
        <dbReference type="EMBL" id="QDG51482.1"/>
    </source>
</evidence>
<evidence type="ECO:0000256" key="7">
    <source>
        <dbReference type="ARBA" id="ARBA00022958"/>
    </source>
</evidence>
<evidence type="ECO:0000256" key="4">
    <source>
        <dbReference type="ARBA" id="ARBA00022741"/>
    </source>
</evidence>
<name>A0A4Y6PT33_PERCE</name>
<dbReference type="InterPro" id="IPR031168">
    <property type="entry name" value="G_TrmE"/>
</dbReference>
<dbReference type="GO" id="GO:0002098">
    <property type="term" value="P:tRNA wobble uridine modification"/>
    <property type="evidence" value="ECO:0007669"/>
    <property type="project" value="TreeGrafter"/>
</dbReference>
<keyword evidence="14" id="KW-1185">Reference proteome</keyword>
<evidence type="ECO:0000313" key="14">
    <source>
        <dbReference type="Proteomes" id="UP000315995"/>
    </source>
</evidence>
<evidence type="ECO:0000256" key="2">
    <source>
        <dbReference type="ARBA" id="ARBA00022694"/>
    </source>
</evidence>
<dbReference type="AlphaFoldDB" id="A0A4Y6PT33"/>
<dbReference type="Proteomes" id="UP000315995">
    <property type="component" value="Chromosome"/>
</dbReference>
<dbReference type="GO" id="GO:0042802">
    <property type="term" value="F:identical protein binding"/>
    <property type="evidence" value="ECO:0007669"/>
    <property type="project" value="UniProtKB-ARBA"/>
</dbReference>
<feature type="binding site" evidence="9">
    <location>
        <position position="460"/>
    </location>
    <ligand>
        <name>(6S)-5-formyl-5,6,7,8-tetrahydrofolate</name>
        <dbReference type="ChEBI" id="CHEBI:57457"/>
    </ligand>
</feature>
<dbReference type="GO" id="GO:0030488">
    <property type="term" value="P:tRNA methylation"/>
    <property type="evidence" value="ECO:0007669"/>
    <property type="project" value="TreeGrafter"/>
</dbReference>
<dbReference type="NCBIfam" id="NF003661">
    <property type="entry name" value="PRK05291.1-3"/>
    <property type="match status" value="1"/>
</dbReference>
<dbReference type="PANTHER" id="PTHR42714:SF2">
    <property type="entry name" value="TRNA MODIFICATION GTPASE GTPBP3, MITOCHONDRIAL"/>
    <property type="match status" value="1"/>
</dbReference>
<comment type="function">
    <text evidence="9">Exhibits a very high intrinsic GTPase hydrolysis rate. Involved in the addition of a carboxymethylaminomethyl (cmnm) group at the wobble position (U34) of certain tRNAs, forming tRNA-cmnm(5)s(2)U34.</text>
</comment>
<dbReference type="GO" id="GO:0046872">
    <property type="term" value="F:metal ion binding"/>
    <property type="evidence" value="ECO:0007669"/>
    <property type="project" value="UniProtKB-KW"/>
</dbReference>
<dbReference type="NCBIfam" id="TIGR00231">
    <property type="entry name" value="small_GTP"/>
    <property type="match status" value="1"/>
</dbReference>
<evidence type="ECO:0000256" key="8">
    <source>
        <dbReference type="ARBA" id="ARBA00023134"/>
    </source>
</evidence>
<reference evidence="13 14" key="1">
    <citation type="submission" date="2019-06" db="EMBL/GenBank/DDBJ databases">
        <title>Persicimonas caeni gen. nov., sp. nov., a predatory bacterium isolated from solar saltern.</title>
        <authorList>
            <person name="Wang S."/>
        </authorList>
    </citation>
    <scope>NUCLEOTIDE SEQUENCE [LARGE SCALE GENOMIC DNA]</scope>
    <source>
        <strain evidence="13 14">YN101</strain>
    </source>
</reference>
<feature type="binding site" evidence="9">
    <location>
        <position position="233"/>
    </location>
    <ligand>
        <name>Mg(2+)</name>
        <dbReference type="ChEBI" id="CHEBI:18420"/>
    </ligand>
</feature>
<dbReference type="Pfam" id="PF10396">
    <property type="entry name" value="TrmE_N"/>
    <property type="match status" value="1"/>
</dbReference>
<evidence type="ECO:0000256" key="9">
    <source>
        <dbReference type="HAMAP-Rule" id="MF_00379"/>
    </source>
</evidence>
<keyword evidence="2 9" id="KW-0819">tRNA processing</keyword>
<keyword evidence="5 9" id="KW-0378">Hydrolase</keyword>
<comment type="caution">
    <text evidence="9">Lacks conserved residue(s) required for the propagation of feature annotation.</text>
</comment>
<comment type="cofactor">
    <cofactor evidence="9">
        <name>K(+)</name>
        <dbReference type="ChEBI" id="CHEBI:29103"/>
    </cofactor>
    <text evidence="9">Binds 1 potassium ion per subunit.</text>
</comment>
<dbReference type="InterPro" id="IPR004520">
    <property type="entry name" value="GTPase_MnmE"/>
</dbReference>
<keyword evidence="11" id="KW-0175">Coiled coil</keyword>
<dbReference type="FunFam" id="3.30.1360.120:FF:000003">
    <property type="entry name" value="tRNA modification GTPase MnmE"/>
    <property type="match status" value="1"/>
</dbReference>
<dbReference type="SUPFAM" id="SSF52540">
    <property type="entry name" value="P-loop containing nucleoside triphosphate hydrolases"/>
    <property type="match status" value="1"/>
</dbReference>
<dbReference type="InterPro" id="IPR006073">
    <property type="entry name" value="GTP-bd"/>
</dbReference>
<feature type="binding site" evidence="9">
    <location>
        <position position="229"/>
    </location>
    <ligand>
        <name>K(+)</name>
        <dbReference type="ChEBI" id="CHEBI:29103"/>
    </ligand>
</feature>
<dbReference type="PANTHER" id="PTHR42714">
    <property type="entry name" value="TRNA MODIFICATION GTPASE GTPBP3"/>
    <property type="match status" value="1"/>
</dbReference>
<dbReference type="GO" id="GO:0005525">
    <property type="term" value="F:GTP binding"/>
    <property type="evidence" value="ECO:0007669"/>
    <property type="project" value="UniProtKB-UniRule"/>
</dbReference>
<evidence type="ECO:0000256" key="11">
    <source>
        <dbReference type="SAM" id="Coils"/>
    </source>
</evidence>
<comment type="similarity">
    <text evidence="1 9 10">Belongs to the TRAFAC class TrmE-Era-EngA-EngB-Septin-like GTPase superfamily. TrmE GTPase family.</text>
</comment>
<keyword evidence="6 9" id="KW-0460">Magnesium</keyword>
<comment type="subcellular location">
    <subcellularLocation>
        <location evidence="9">Cytoplasm</location>
    </subcellularLocation>
</comment>
<dbReference type="GO" id="GO:0003924">
    <property type="term" value="F:GTPase activity"/>
    <property type="evidence" value="ECO:0007669"/>
    <property type="project" value="UniProtKB-UniRule"/>
</dbReference>
<dbReference type="SUPFAM" id="SSF116878">
    <property type="entry name" value="TrmE connector domain"/>
    <property type="match status" value="1"/>
</dbReference>
<organism evidence="13 14">
    <name type="scientific">Persicimonas caeni</name>
    <dbReference type="NCBI Taxonomy" id="2292766"/>
    <lineage>
        <taxon>Bacteria</taxon>
        <taxon>Deltaproteobacteria</taxon>
        <taxon>Bradymonadales</taxon>
        <taxon>Bradymonadaceae</taxon>
        <taxon>Persicimonas</taxon>
    </lineage>
</organism>
<dbReference type="InterPro" id="IPR005225">
    <property type="entry name" value="Small_GTP-bd"/>
</dbReference>
<comment type="subunit">
    <text evidence="9">Homodimer. Heterotetramer of two MnmE and two MnmG subunits.</text>
</comment>
<dbReference type="InterPro" id="IPR018948">
    <property type="entry name" value="GTP-bd_TrmE_N"/>
</dbReference>
<feature type="binding site" evidence="9">
    <location>
        <position position="248"/>
    </location>
    <ligand>
        <name>K(+)</name>
        <dbReference type="ChEBI" id="CHEBI:29103"/>
    </ligand>
</feature>
<dbReference type="RefSeq" id="WP_141197962.1">
    <property type="nucleotide sequence ID" value="NZ_CP041186.1"/>
</dbReference>
<dbReference type="Gene3D" id="3.30.1360.120">
    <property type="entry name" value="Probable tRNA modification gtpase trme, domain 1"/>
    <property type="match status" value="1"/>
</dbReference>
<sequence length="460" mass="50150">MIDSTTIAAIATPAGRGGVGIVRVSGPEARDVLRALVPAWPDDHPSHKLRLSRIHDEHGDLVDEALCVLMESPHTYTGDDVVEFQCHGGPIILRRVLDAALASGARAAGPGEFTERAFLNGRIDLTQAEAVADLVEATSVSAHKLAMEHLQGSLGAAIRELRTLTMEAVTLVESAIDFAHEEHVYQIEHDEVLQRVDKVIAELRDLKRRFDQGRRQREGVRVVILGPPNAGKSTLFNALHGSERAIVTSIAGTTRDFLEEEIHLEGVALRVVDTAGLRDATDEVEQIGIERSRELQSKADLVIWLVDQEQGLDDDQRRDLEETLARHIETVVVRNKIDLPSTLTADDVALLERFEHVVPTALAADGEREGMDELVGVLTGIAAELTSGEGVLLSRTRHLECVNRALEALGRAKEAVEAGMEHEFVALDLREGLDALGDIVGQVSTDDILNKIFSEFCVGK</sequence>
<accession>A0A4Y6PT33</accession>
<dbReference type="EMBL" id="CP041186">
    <property type="protein sequence ID" value="QDG51482.1"/>
    <property type="molecule type" value="Genomic_DNA"/>
</dbReference>
<feature type="binding site" evidence="9">
    <location>
        <position position="253"/>
    </location>
    <ligand>
        <name>K(+)</name>
        <dbReference type="ChEBI" id="CHEBI:29103"/>
    </ligand>
</feature>
<feature type="binding site" evidence="9">
    <location>
        <begin position="229"/>
        <end position="234"/>
    </location>
    <ligand>
        <name>GTP</name>
        <dbReference type="ChEBI" id="CHEBI:37565"/>
    </ligand>
</feature>
<accession>A0A5B8Y8F6</accession>
<evidence type="ECO:0000256" key="6">
    <source>
        <dbReference type="ARBA" id="ARBA00022842"/>
    </source>
</evidence>
<feature type="binding site" evidence="9">
    <location>
        <position position="83"/>
    </location>
    <ligand>
        <name>(6S)-5-formyl-5,6,7,8-tetrahydrofolate</name>
        <dbReference type="ChEBI" id="CHEBI:57457"/>
    </ligand>
</feature>
<dbReference type="InterPro" id="IPR025867">
    <property type="entry name" value="MnmE_helical"/>
</dbReference>
<evidence type="ECO:0000256" key="5">
    <source>
        <dbReference type="ARBA" id="ARBA00022801"/>
    </source>
</evidence>
<feature type="coiled-coil region" evidence="11">
    <location>
        <begin position="189"/>
        <end position="216"/>
    </location>
</feature>
<keyword evidence="7 9" id="KW-0630">Potassium</keyword>
<dbReference type="EC" id="3.6.-.-" evidence="9"/>
<dbReference type="Gene3D" id="3.40.50.300">
    <property type="entry name" value="P-loop containing nucleotide triphosphate hydrolases"/>
    <property type="match status" value="1"/>
</dbReference>
<dbReference type="OrthoDB" id="9805918at2"/>
<keyword evidence="8 9" id="KW-0342">GTP-binding</keyword>
<feature type="binding site" evidence="9">
    <location>
        <position position="23"/>
    </location>
    <ligand>
        <name>(6S)-5-formyl-5,6,7,8-tetrahydrofolate</name>
        <dbReference type="ChEBI" id="CHEBI:57457"/>
    </ligand>
</feature>
<dbReference type="InterPro" id="IPR027368">
    <property type="entry name" value="MnmE_dom2"/>
</dbReference>
<protein>
    <recommendedName>
        <fullName evidence="9">tRNA modification GTPase MnmE</fullName>
        <ecNumber evidence="9">3.6.-.-</ecNumber>
    </recommendedName>
</protein>
<keyword evidence="3 9" id="KW-0479">Metal-binding</keyword>
<dbReference type="CDD" id="cd04164">
    <property type="entry name" value="trmE"/>
    <property type="match status" value="1"/>
</dbReference>
<keyword evidence="4 9" id="KW-0547">Nucleotide-binding</keyword>
<feature type="binding site" evidence="9">
    <location>
        <begin position="248"/>
        <end position="254"/>
    </location>
    <ligand>
        <name>GTP</name>
        <dbReference type="ChEBI" id="CHEBI:37565"/>
    </ligand>
</feature>
<gene>
    <name evidence="9 13" type="primary">mnmE</name>
    <name evidence="9" type="synonym">trmE</name>
    <name evidence="13" type="ORF">FIV42_12215</name>
</gene>
<dbReference type="PROSITE" id="PS51709">
    <property type="entry name" value="G_TRME"/>
    <property type="match status" value="1"/>
</dbReference>
<dbReference type="CDD" id="cd14858">
    <property type="entry name" value="TrmE_N"/>
    <property type="match status" value="1"/>
</dbReference>
<dbReference type="NCBIfam" id="TIGR00450">
    <property type="entry name" value="mnmE_trmE_thdF"/>
    <property type="match status" value="1"/>
</dbReference>
<dbReference type="InterPro" id="IPR027417">
    <property type="entry name" value="P-loop_NTPase"/>
</dbReference>
<evidence type="ECO:0000256" key="1">
    <source>
        <dbReference type="ARBA" id="ARBA00011043"/>
    </source>
</evidence>